<dbReference type="CDD" id="cd06471">
    <property type="entry name" value="ACD_LpsHSP_like"/>
    <property type="match status" value="1"/>
</dbReference>
<dbReference type="PANTHER" id="PTHR11527">
    <property type="entry name" value="HEAT-SHOCK PROTEIN 20 FAMILY MEMBER"/>
    <property type="match status" value="1"/>
</dbReference>
<protein>
    <submittedName>
        <fullName evidence="4">Molecular chaperone Hsp20</fullName>
    </submittedName>
</protein>
<reference evidence="4 5" key="1">
    <citation type="journal article" date="2017" name="BMC Genomics">
        <title>Comparative genomic and phylogenomic analyses of the Bifidobacteriaceae family.</title>
        <authorList>
            <person name="Lugli G.A."/>
            <person name="Milani C."/>
            <person name="Turroni F."/>
            <person name="Duranti S."/>
            <person name="Mancabelli L."/>
            <person name="Mangifesta M."/>
            <person name="Ferrario C."/>
            <person name="Modesto M."/>
            <person name="Mattarelli P."/>
            <person name="Jiri K."/>
            <person name="van Sinderen D."/>
            <person name="Ventura M."/>
        </authorList>
    </citation>
    <scope>NUCLEOTIDE SEQUENCE [LARGE SCALE GENOMIC DNA]</scope>
    <source>
        <strain evidence="4 5">DSM 24742</strain>
    </source>
</reference>
<dbReference type="Gene3D" id="2.60.40.790">
    <property type="match status" value="1"/>
</dbReference>
<dbReference type="Pfam" id="PF00011">
    <property type="entry name" value="HSP20"/>
    <property type="match status" value="1"/>
</dbReference>
<comment type="similarity">
    <text evidence="1 2">Belongs to the small heat shock protein (HSP20) family.</text>
</comment>
<keyword evidence="5" id="KW-1185">Reference proteome</keyword>
<sequence>MAMLPTVFGGNLFDDFFADPFFGYAGRGDSAATRRAQQNLMTTDVRETDDAYTVEMDLPGYKKEDIQVDLKNGYLNVTAKREDANDEKDDNGKYLRRERYYGTCTRSFYVGDDIKRDDIKATYANGILSLTVPKKNAQEVEDAHRIAIEG</sequence>
<dbReference type="InterPro" id="IPR008978">
    <property type="entry name" value="HSP20-like_chaperone"/>
</dbReference>
<evidence type="ECO:0000313" key="5">
    <source>
        <dbReference type="Proteomes" id="UP000216725"/>
    </source>
</evidence>
<dbReference type="InterPro" id="IPR002068">
    <property type="entry name" value="A-crystallin/Hsp20_dom"/>
</dbReference>
<organism evidence="4 5">
    <name type="scientific">Pseudoscardovia radai</name>
    <dbReference type="NCBI Taxonomy" id="987066"/>
    <lineage>
        <taxon>Bacteria</taxon>
        <taxon>Bacillati</taxon>
        <taxon>Actinomycetota</taxon>
        <taxon>Actinomycetes</taxon>
        <taxon>Bifidobacteriales</taxon>
        <taxon>Bifidobacteriaceae</taxon>
        <taxon>Pseudoscardovia</taxon>
    </lineage>
</organism>
<dbReference type="OrthoDB" id="5242916at2"/>
<dbReference type="Proteomes" id="UP000216725">
    <property type="component" value="Unassembled WGS sequence"/>
</dbReference>
<name>A0A261EZH2_9BIFI</name>
<accession>A0A261EZH2</accession>
<dbReference type="EMBL" id="MWWR01000005">
    <property type="protein sequence ID" value="OZG52233.1"/>
    <property type="molecule type" value="Genomic_DNA"/>
</dbReference>
<evidence type="ECO:0000313" key="4">
    <source>
        <dbReference type="EMBL" id="OZG52233.1"/>
    </source>
</evidence>
<evidence type="ECO:0000256" key="1">
    <source>
        <dbReference type="PROSITE-ProRule" id="PRU00285"/>
    </source>
</evidence>
<proteinExistence type="inferred from homology"/>
<comment type="caution">
    <text evidence="4">The sequence shown here is derived from an EMBL/GenBank/DDBJ whole genome shotgun (WGS) entry which is preliminary data.</text>
</comment>
<dbReference type="SUPFAM" id="SSF49764">
    <property type="entry name" value="HSP20-like chaperones"/>
    <property type="match status" value="1"/>
</dbReference>
<evidence type="ECO:0000259" key="3">
    <source>
        <dbReference type="PROSITE" id="PS01031"/>
    </source>
</evidence>
<gene>
    <name evidence="4" type="ORF">PSRA_0783</name>
</gene>
<evidence type="ECO:0000256" key="2">
    <source>
        <dbReference type="RuleBase" id="RU003616"/>
    </source>
</evidence>
<dbReference type="InterPro" id="IPR031107">
    <property type="entry name" value="Small_HSP"/>
</dbReference>
<dbReference type="AlphaFoldDB" id="A0A261EZH2"/>
<feature type="domain" description="SHSP" evidence="3">
    <location>
        <begin position="31"/>
        <end position="149"/>
    </location>
</feature>
<dbReference type="PROSITE" id="PS01031">
    <property type="entry name" value="SHSP"/>
    <property type="match status" value="1"/>
</dbReference>
<dbReference type="RefSeq" id="WP_094660601.1">
    <property type="nucleotide sequence ID" value="NZ_JBKZBO010000021.1"/>
</dbReference>